<gene>
    <name evidence="6" type="primary">ppk</name>
    <name evidence="13" type="ORF">GXW71_18390</name>
</gene>
<organism evidence="13 14">
    <name type="scientific">Plastoroseomonas hellenica</name>
    <dbReference type="NCBI Taxonomy" id="2687306"/>
    <lineage>
        <taxon>Bacteria</taxon>
        <taxon>Pseudomonadati</taxon>
        <taxon>Pseudomonadota</taxon>
        <taxon>Alphaproteobacteria</taxon>
        <taxon>Acetobacterales</taxon>
        <taxon>Acetobacteraceae</taxon>
        <taxon>Plastoroseomonas</taxon>
    </lineage>
</organism>
<comment type="function">
    <text evidence="6 7">Catalyzes the reversible transfer of the terminal phosphate of ATP to form a long-chain polyphosphate (polyP).</text>
</comment>
<keyword evidence="3 6" id="KW-0547">Nucleotide-binding</keyword>
<dbReference type="EMBL" id="JAAGBB010000022">
    <property type="protein sequence ID" value="MBR0666336.1"/>
    <property type="molecule type" value="Genomic_DNA"/>
</dbReference>
<name>A0ABS5F195_9PROT</name>
<keyword evidence="6" id="KW-0479">Metal-binding</keyword>
<keyword evidence="2 6" id="KW-0808">Transferase</keyword>
<dbReference type="NCBIfam" id="NF003921">
    <property type="entry name" value="PRK05443.2-2"/>
    <property type="match status" value="1"/>
</dbReference>
<dbReference type="Pfam" id="PF02503">
    <property type="entry name" value="PP_kinase"/>
    <property type="match status" value="1"/>
</dbReference>
<evidence type="ECO:0000256" key="7">
    <source>
        <dbReference type="RuleBase" id="RU003800"/>
    </source>
</evidence>
<evidence type="ECO:0000256" key="5">
    <source>
        <dbReference type="ARBA" id="ARBA00022840"/>
    </source>
</evidence>
<feature type="binding site" evidence="6">
    <location>
        <position position="389"/>
    </location>
    <ligand>
        <name>Mg(2+)</name>
        <dbReference type="ChEBI" id="CHEBI:18420"/>
    </ligand>
</feature>
<feature type="binding site" evidence="6">
    <location>
        <position position="482"/>
    </location>
    <ligand>
        <name>ATP</name>
        <dbReference type="ChEBI" id="CHEBI:30616"/>
    </ligand>
</feature>
<dbReference type="NCBIfam" id="NF003917">
    <property type="entry name" value="PRK05443.1-1"/>
    <property type="match status" value="1"/>
</dbReference>
<dbReference type="SUPFAM" id="SSF140356">
    <property type="entry name" value="PPK N-terminal domain-like"/>
    <property type="match status" value="1"/>
</dbReference>
<evidence type="ECO:0000259" key="9">
    <source>
        <dbReference type="Pfam" id="PF02503"/>
    </source>
</evidence>
<feature type="binding site" evidence="6">
    <location>
        <position position="419"/>
    </location>
    <ligand>
        <name>Mg(2+)</name>
        <dbReference type="ChEBI" id="CHEBI:18420"/>
    </ligand>
</feature>
<sequence>MDAQTTTLPAIAPDSPDRFINRELSWLAFNGRVLEEAANTRHPLLERLRFISISASNLDEFYSVRVAGLVGQERAGLTKVSPDGRTPGQQLAAIHAEAEILIEEQQRSWTELSAQLRTAGIAVVQPEELAQADRDWLQDFFMERVFPVLTPLAVDPAHPFPFISNLALCLVFKLVREEDGGTMRALLPLPPQIERFIRLPADPAADVTRGQPAIRFVILEDLIGLFLDRLFPGFLAAEQGQFRLIRDTDVEFEEEAEDLVRSYESALKRRRRGLPIRLSVTADTPHDVLAFVSEELDADRANVFAVDGLLGVADLKQLIVDDRPDLLFTPYTPRFPERILDFGGDCFAAIRAKDIIVHHPYESFDVVVQFLRQAARDPSVVAIKQTLYRTTRDSPIVKALIEAAEMGQSVTAMVELKARFDEERNIALARELEAAGVQVVYGFVELKTHAKVSLVVRREGAALRSYAHFGTGNYHPVTARIYTDLSFFTTDPALTRDAQKLFNYMTGYARPETMQALAFAPLTIRPTLLALIEREIAFAGEGKAAAIWLKMNSLVDEALIDALYRAGQAGVKVECIVRGICCLRPRVPGLSENIHVKSIVGRFLEHSRVYAFGNGNKLPNRRAKVYISSADWMARNMDWRVETLVPIENATVHAQVLDQIMAVNLKDTMQSWELGADGTYRRLEAGADPVSAHEYFMTNPSLSGRGSALSRAPRTAARRGRQDRVNQD</sequence>
<dbReference type="HAMAP" id="MF_00347">
    <property type="entry name" value="Polyphosphate_kinase"/>
    <property type="match status" value="1"/>
</dbReference>
<dbReference type="NCBIfam" id="TIGR03705">
    <property type="entry name" value="poly_P_kin"/>
    <property type="match status" value="1"/>
</dbReference>
<keyword evidence="5 6" id="KW-0067">ATP-binding</keyword>
<evidence type="ECO:0000313" key="14">
    <source>
        <dbReference type="Proteomes" id="UP001196870"/>
    </source>
</evidence>
<dbReference type="NCBIfam" id="NF003919">
    <property type="entry name" value="PRK05443.1-4"/>
    <property type="match status" value="1"/>
</dbReference>
<dbReference type="Gene3D" id="3.30.870.10">
    <property type="entry name" value="Endonuclease Chain A"/>
    <property type="match status" value="2"/>
</dbReference>
<dbReference type="SUPFAM" id="SSF143724">
    <property type="entry name" value="PHP14-like"/>
    <property type="match status" value="1"/>
</dbReference>
<feature type="domain" description="Polyphosphate kinase C-terminal" evidence="12">
    <location>
        <begin position="346"/>
        <end position="510"/>
    </location>
</feature>
<evidence type="ECO:0000259" key="10">
    <source>
        <dbReference type="Pfam" id="PF13089"/>
    </source>
</evidence>
<dbReference type="Pfam" id="PF17941">
    <property type="entry name" value="PP_kinase_C_1"/>
    <property type="match status" value="1"/>
</dbReference>
<evidence type="ECO:0000256" key="6">
    <source>
        <dbReference type="HAMAP-Rule" id="MF_00347"/>
    </source>
</evidence>
<dbReference type="SUPFAM" id="SSF56024">
    <property type="entry name" value="Phospholipase D/nuclease"/>
    <property type="match status" value="2"/>
</dbReference>
<feature type="binding site" evidence="6">
    <location>
        <position position="606"/>
    </location>
    <ligand>
        <name>ATP</name>
        <dbReference type="ChEBI" id="CHEBI:30616"/>
    </ligand>
</feature>
<feature type="active site" description="Phosphohistidine intermediate" evidence="6">
    <location>
        <position position="449"/>
    </location>
</feature>
<reference evidence="14" key="1">
    <citation type="journal article" date="2021" name="Syst. Appl. Microbiol.">
        <title>Roseomonas hellenica sp. nov., isolated from roots of wild-growing Alkanna tinctoria.</title>
        <authorList>
            <person name="Rat A."/>
            <person name="Naranjo H.D."/>
            <person name="Lebbe L."/>
            <person name="Cnockaert M."/>
            <person name="Krigas N."/>
            <person name="Grigoriadou K."/>
            <person name="Maloupa E."/>
            <person name="Willems A."/>
        </authorList>
    </citation>
    <scope>NUCLEOTIDE SEQUENCE [LARGE SCALE GENOMIC DNA]</scope>
    <source>
        <strain evidence="14">LMG 31523</strain>
    </source>
</reference>
<dbReference type="RefSeq" id="WP_211854011.1">
    <property type="nucleotide sequence ID" value="NZ_JAAGBB010000022.1"/>
</dbReference>
<dbReference type="Pfam" id="PF13090">
    <property type="entry name" value="PP_kinase_C"/>
    <property type="match status" value="1"/>
</dbReference>
<dbReference type="PIRSF" id="PIRSF015589">
    <property type="entry name" value="PP_kinase"/>
    <property type="match status" value="1"/>
</dbReference>
<dbReference type="PANTHER" id="PTHR30218">
    <property type="entry name" value="POLYPHOSPHATE KINASE"/>
    <property type="match status" value="1"/>
</dbReference>
<dbReference type="CDD" id="cd09165">
    <property type="entry name" value="PLDc_PaPPK1_C1_like"/>
    <property type="match status" value="1"/>
</dbReference>
<keyword evidence="6" id="KW-0460">Magnesium</keyword>
<feature type="region of interest" description="Disordered" evidence="8">
    <location>
        <begin position="703"/>
        <end position="728"/>
    </location>
</feature>
<evidence type="ECO:0000256" key="1">
    <source>
        <dbReference type="ARBA" id="ARBA00022553"/>
    </source>
</evidence>
<dbReference type="InterPro" id="IPR003414">
    <property type="entry name" value="PP_kinase"/>
</dbReference>
<proteinExistence type="inferred from homology"/>
<feature type="binding site" evidence="6">
    <location>
        <position position="57"/>
    </location>
    <ligand>
        <name>ATP</name>
        <dbReference type="ChEBI" id="CHEBI:30616"/>
    </ligand>
</feature>
<comment type="caution">
    <text evidence="13">The sequence shown here is derived from an EMBL/GenBank/DDBJ whole genome shotgun (WGS) entry which is preliminary data.</text>
</comment>
<dbReference type="GO" id="GO:0008976">
    <property type="term" value="F:polyphosphate kinase activity"/>
    <property type="evidence" value="ECO:0007669"/>
    <property type="project" value="UniProtKB-EC"/>
</dbReference>
<evidence type="ECO:0000256" key="4">
    <source>
        <dbReference type="ARBA" id="ARBA00022777"/>
    </source>
</evidence>
<dbReference type="EC" id="2.7.4.1" evidence="6 7"/>
<feature type="binding site" evidence="6">
    <location>
        <position position="578"/>
    </location>
    <ligand>
        <name>ATP</name>
        <dbReference type="ChEBI" id="CHEBI:30616"/>
    </ligand>
</feature>
<feature type="domain" description="Polyphosphate kinase middle" evidence="9">
    <location>
        <begin position="133"/>
        <end position="318"/>
    </location>
</feature>
<evidence type="ECO:0000313" key="13">
    <source>
        <dbReference type="EMBL" id="MBR0666336.1"/>
    </source>
</evidence>
<dbReference type="PANTHER" id="PTHR30218:SF0">
    <property type="entry name" value="POLYPHOSPHATE KINASE"/>
    <property type="match status" value="1"/>
</dbReference>
<accession>A0ABS5F195</accession>
<dbReference type="CDD" id="cd09168">
    <property type="entry name" value="PLDc_PaPPK1_C2_like"/>
    <property type="match status" value="1"/>
</dbReference>
<keyword evidence="1 6" id="KW-0597">Phosphoprotein</keyword>
<evidence type="ECO:0000256" key="8">
    <source>
        <dbReference type="SAM" id="MobiDB-lite"/>
    </source>
</evidence>
<dbReference type="Gene3D" id="3.30.1840.10">
    <property type="entry name" value="Polyphosphate kinase middle domain"/>
    <property type="match status" value="1"/>
</dbReference>
<feature type="domain" description="Polyphosphate kinase C-terminal" evidence="11">
    <location>
        <begin position="517"/>
        <end position="685"/>
    </location>
</feature>
<dbReference type="InterPro" id="IPR041108">
    <property type="entry name" value="PP_kinase_C_1"/>
</dbReference>
<comment type="PTM">
    <text evidence="6 7">An intermediate of this reaction is the autophosphorylated ppk in which a phosphate is covalently linked to a histidine residue through a N-P bond.</text>
</comment>
<dbReference type="Pfam" id="PF13089">
    <property type="entry name" value="PP_kinase_N"/>
    <property type="match status" value="1"/>
</dbReference>
<evidence type="ECO:0000259" key="12">
    <source>
        <dbReference type="Pfam" id="PF17941"/>
    </source>
</evidence>
<dbReference type="Proteomes" id="UP001196870">
    <property type="component" value="Unassembled WGS sequence"/>
</dbReference>
<feature type="domain" description="Polyphosphate kinase N-terminal" evidence="10">
    <location>
        <begin position="19"/>
        <end position="123"/>
    </location>
</feature>
<evidence type="ECO:0000256" key="2">
    <source>
        <dbReference type="ARBA" id="ARBA00022679"/>
    </source>
</evidence>
<dbReference type="Gene3D" id="1.20.58.310">
    <property type="entry name" value="Polyphosphate kinase N-terminal domain"/>
    <property type="match status" value="1"/>
</dbReference>
<dbReference type="InterPro" id="IPR036832">
    <property type="entry name" value="PPK_N_dom_sf"/>
</dbReference>
<dbReference type="NCBIfam" id="NF003918">
    <property type="entry name" value="PRK05443.1-2"/>
    <property type="match status" value="1"/>
</dbReference>
<keyword evidence="14" id="KW-1185">Reference proteome</keyword>
<comment type="similarity">
    <text evidence="6 7">Belongs to the polyphosphate kinase 1 (PPK1) family.</text>
</comment>
<comment type="catalytic activity">
    <reaction evidence="6 7">
        <text>[phosphate](n) + ATP = [phosphate](n+1) + ADP</text>
        <dbReference type="Rhea" id="RHEA:19573"/>
        <dbReference type="Rhea" id="RHEA-COMP:9859"/>
        <dbReference type="Rhea" id="RHEA-COMP:14280"/>
        <dbReference type="ChEBI" id="CHEBI:16838"/>
        <dbReference type="ChEBI" id="CHEBI:30616"/>
        <dbReference type="ChEBI" id="CHEBI:456216"/>
        <dbReference type="EC" id="2.7.4.1"/>
    </reaction>
</comment>
<dbReference type="InterPro" id="IPR036830">
    <property type="entry name" value="PP_kinase_middle_dom_sf"/>
</dbReference>
<evidence type="ECO:0000256" key="3">
    <source>
        <dbReference type="ARBA" id="ARBA00022741"/>
    </source>
</evidence>
<protein>
    <recommendedName>
        <fullName evidence="6 7">Polyphosphate kinase</fullName>
        <ecNumber evidence="6 7">2.7.4.1</ecNumber>
    </recommendedName>
    <alternativeName>
        <fullName evidence="6">ATP-polyphosphate phosphotransferase</fullName>
    </alternativeName>
    <alternativeName>
        <fullName evidence="6">Polyphosphoric acid kinase</fullName>
    </alternativeName>
</protein>
<comment type="cofactor">
    <cofactor evidence="6">
        <name>Mg(2+)</name>
        <dbReference type="ChEBI" id="CHEBI:18420"/>
    </cofactor>
</comment>
<keyword evidence="4 6" id="KW-0418">Kinase</keyword>
<dbReference type="InterPro" id="IPR025198">
    <property type="entry name" value="PPK_N_dom"/>
</dbReference>
<evidence type="ECO:0000259" key="11">
    <source>
        <dbReference type="Pfam" id="PF13090"/>
    </source>
</evidence>
<dbReference type="InterPro" id="IPR025200">
    <property type="entry name" value="PPK_C_dom2"/>
</dbReference>
<dbReference type="InterPro" id="IPR024953">
    <property type="entry name" value="PP_kinase_middle"/>
</dbReference>